<protein>
    <submittedName>
        <fullName evidence="1">Unplaced genomic scaffold supercont1.13, whole genome shotgun sequence</fullName>
    </submittedName>
</protein>
<accession>A0A0D0UXF6</accession>
<keyword evidence="2" id="KW-1185">Reference proteome</keyword>
<evidence type="ECO:0000313" key="2">
    <source>
        <dbReference type="Proteomes" id="UP000053392"/>
    </source>
</evidence>
<dbReference type="AlphaFoldDB" id="A0A0D0UXF6"/>
<reference evidence="1 2" key="1">
    <citation type="submission" date="2015-01" db="EMBL/GenBank/DDBJ databases">
        <title>The Genome Sequence of Cryptococcus gattii Ram5.</title>
        <authorList>
            <consortium name="The Broad Institute Genomics Platform"/>
            <person name="Cuomo C."/>
            <person name="Litvintseva A."/>
            <person name="Chen Y."/>
            <person name="Heitman J."/>
            <person name="Sun S."/>
            <person name="Springer D."/>
            <person name="Dromer F."/>
            <person name="Young S."/>
            <person name="Zeng Q."/>
            <person name="Gargeya S."/>
            <person name="Abouelleil A."/>
            <person name="Alvarado L."/>
            <person name="Chapman S.B."/>
            <person name="Gainer-Dewar J."/>
            <person name="Goldberg J."/>
            <person name="Griggs A."/>
            <person name="Gujja S."/>
            <person name="Hansen M."/>
            <person name="Howarth C."/>
            <person name="Imamovic A."/>
            <person name="Larimer J."/>
            <person name="Murphy C."/>
            <person name="Naylor J."/>
            <person name="Pearson M."/>
            <person name="Priest M."/>
            <person name="Roberts A."/>
            <person name="Saif S."/>
            <person name="Shea T."/>
            <person name="Sykes S."/>
            <person name="Wortman J."/>
            <person name="Nusbaum C."/>
            <person name="Birren B."/>
        </authorList>
    </citation>
    <scope>NUCLEOTIDE SEQUENCE [LARGE SCALE GENOMIC DNA]</scope>
    <source>
        <strain evidence="1 2">Ram5</strain>
    </source>
</reference>
<dbReference type="OrthoDB" id="2576462at2759"/>
<dbReference type="Proteomes" id="UP000053392">
    <property type="component" value="Unassembled WGS sequence"/>
</dbReference>
<dbReference type="EMBL" id="KN847908">
    <property type="protein sequence ID" value="KIR38839.1"/>
    <property type="molecule type" value="Genomic_DNA"/>
</dbReference>
<dbReference type="HOGENOM" id="CLU_034667_1_0_1"/>
<proteinExistence type="predicted"/>
<organism evidence="1 2">
    <name type="scientific">Cryptococcus deuterogattii Ram5</name>
    <dbReference type="NCBI Taxonomy" id="1296110"/>
    <lineage>
        <taxon>Eukaryota</taxon>
        <taxon>Fungi</taxon>
        <taxon>Dikarya</taxon>
        <taxon>Basidiomycota</taxon>
        <taxon>Agaricomycotina</taxon>
        <taxon>Tremellomycetes</taxon>
        <taxon>Tremellales</taxon>
        <taxon>Cryptococcaceae</taxon>
        <taxon>Cryptococcus</taxon>
        <taxon>Cryptococcus gattii species complex</taxon>
    </lineage>
</organism>
<gene>
    <name evidence="1" type="ORF">I313_04979</name>
</gene>
<name>A0A0D0UXF6_9TREE</name>
<evidence type="ECO:0000313" key="1">
    <source>
        <dbReference type="EMBL" id="KIR38839.1"/>
    </source>
</evidence>
<sequence>MPPKIKTVLEDLPENNDEHAQECSTAILLGRLIDSNHKHEETIPLPKASDIPRFLGPLGDADKVLSHLRRLQQVLRLHGLMTPLDDEDMEEQRRETVIELANNSVECAGMIGWVEQDGRRMEKDGLTTWDEWSAAFKAKAMPSNWEFRESRTLFRLSFHEASSESWRKFDNAVILHRGHLHGSRFYLNNQQLTVFYHAACPERLFLHLV</sequence>